<dbReference type="RefSeq" id="WP_379074695.1">
    <property type="nucleotide sequence ID" value="NZ_JBHTJW010000002.1"/>
</dbReference>
<dbReference type="Proteomes" id="UP001597106">
    <property type="component" value="Unassembled WGS sequence"/>
</dbReference>
<dbReference type="Pfam" id="PF20419">
    <property type="entry name" value="DUF6701"/>
    <property type="match status" value="1"/>
</dbReference>
<accession>A0ABW3GG29</accession>
<feature type="chain" id="PRO_5047422656" evidence="1">
    <location>
        <begin position="30"/>
        <end position="1019"/>
    </location>
</feature>
<evidence type="ECO:0000313" key="4">
    <source>
        <dbReference type="Proteomes" id="UP001597106"/>
    </source>
</evidence>
<proteinExistence type="predicted"/>
<organism evidence="3 4">
    <name type="scientific">Methylophilus glucosoxydans</name>
    <dbReference type="NCBI Taxonomy" id="752553"/>
    <lineage>
        <taxon>Bacteria</taxon>
        <taxon>Pseudomonadati</taxon>
        <taxon>Pseudomonadota</taxon>
        <taxon>Betaproteobacteria</taxon>
        <taxon>Nitrosomonadales</taxon>
        <taxon>Methylophilaceae</taxon>
        <taxon>Methylophilus</taxon>
    </lineage>
</organism>
<keyword evidence="4" id="KW-1185">Reference proteome</keyword>
<evidence type="ECO:0000313" key="3">
    <source>
        <dbReference type="EMBL" id="MFD0929263.1"/>
    </source>
</evidence>
<dbReference type="InterPro" id="IPR046524">
    <property type="entry name" value="DUF6701"/>
</dbReference>
<protein>
    <submittedName>
        <fullName evidence="3">DUF6701 domain-containing protein</fullName>
    </submittedName>
</protein>
<evidence type="ECO:0000256" key="1">
    <source>
        <dbReference type="SAM" id="SignalP"/>
    </source>
</evidence>
<evidence type="ECO:0000259" key="2">
    <source>
        <dbReference type="Pfam" id="PF20419"/>
    </source>
</evidence>
<keyword evidence="1" id="KW-0732">Signal</keyword>
<sequence length="1019" mass="107224">MTVFRWKHATVVIWLLCLVSLFSAEATKAATVTLNANGGSDSSNGLKIFINDNSQIQVQRLNSSGQLYQPDRTPANNRLDNGIYIRGNNTIYGPDHFAYNAPGNYTTQAMTAVTPANASAGNAQTTRSQFTVPANNIGGGPQITIDWSYTYPYDFVTAKVSIYIPPLYPVSSTNPVRYYHAVDTYLGGSDCGCGVRYVDTNGKQVAGTYPYAGSCSSGSGNTNVQCPSSTSLPANLDVVESFRERDGKFSRYCVGNWQTFWSSSNSSACAIGKSDQLSNTVNTTLTDTGAAIEYDFTLPGTYTFSYDFVVGSTLVPDYDHLEIRHPGSSSLCPVDIQVMACLVSTMPCPDDQLINSGSLTGTLTISPSSPTVTVTPDAQFEVGNARTIDTLTLQGSAAATYTLGASGLTKGPMNGIKCWNTANNSQSCSFTMTNTPCVSTYECMESGMTYNNLNSNSSARNPIYTKILAQSFDLDVVALLSSGAQSSGYNSSGLKVDLVTDSNGSCSTNIVVTKDVSFAASDGGRKKVTFSATDVPRAYPNLRCQVRDPGQNKSGCSSDNFAIRPQSLAVTNTNTASSSSPSSTVSPVFKAGADNFSLTVSSGEQGYNGTPKISNALLAAHPGAPVVGQVAGSFAAASSGASTGTNFTYSEVGHFKISPQGLYDDTFTAVDQSKGDCDNSGSPFDNGGAGTPPKYGCRFGNTTDTNYFGRFIPNSFRVDASSPVTLACGNFVYYGQDTTASSAAPGFITPFSITALNAAGNTTQNYTGNYARLDLTNYSLYRFSASPSNGATLSASAANPAISKTTDNTAPIWGNGTTSVRVRHKLSRPSSAINQQSVVISAQPQDSDNVTSTQTALTSGGIAFRYGRLAVIPAHGSELLALPVPIEAQYYKDGFYVRSQGDACTTIDSKSIVMKNYKGNLAACETFMNGTYTANNGLVKAILSAPKVGSDGRPNVGSVDLEINLDNAVPGEVTCQSNAGTVSAIGGGKSDWFGTSDPVGRASFGIYKAPIIYMRESFQ</sequence>
<dbReference type="EMBL" id="JBHTJW010000002">
    <property type="protein sequence ID" value="MFD0929263.1"/>
    <property type="molecule type" value="Genomic_DNA"/>
</dbReference>
<comment type="caution">
    <text evidence="3">The sequence shown here is derived from an EMBL/GenBank/DDBJ whole genome shotgun (WGS) entry which is preliminary data.</text>
</comment>
<reference evidence="4" key="1">
    <citation type="journal article" date="2019" name="Int. J. Syst. Evol. Microbiol.">
        <title>The Global Catalogue of Microorganisms (GCM) 10K type strain sequencing project: providing services to taxonomists for standard genome sequencing and annotation.</title>
        <authorList>
            <consortium name="The Broad Institute Genomics Platform"/>
            <consortium name="The Broad Institute Genome Sequencing Center for Infectious Disease"/>
            <person name="Wu L."/>
            <person name="Ma J."/>
        </authorList>
    </citation>
    <scope>NUCLEOTIDE SEQUENCE [LARGE SCALE GENOMIC DNA]</scope>
    <source>
        <strain evidence="4">CCUG 59685</strain>
    </source>
</reference>
<name>A0ABW3GG29_9PROT</name>
<feature type="signal peptide" evidence="1">
    <location>
        <begin position="1"/>
        <end position="29"/>
    </location>
</feature>
<gene>
    <name evidence="3" type="ORF">ACFQ1T_05670</name>
</gene>
<feature type="domain" description="DUF6701" evidence="2">
    <location>
        <begin position="479"/>
        <end position="1016"/>
    </location>
</feature>